<evidence type="ECO:0000313" key="2">
    <source>
        <dbReference type="Proteomes" id="UP000008983"/>
    </source>
</evidence>
<dbReference type="eggNOG" id="ENOG502SQWA">
    <property type="taxonomic scope" value="Eukaryota"/>
</dbReference>
<name>G0R3N2_ICHMU</name>
<evidence type="ECO:0000313" key="1">
    <source>
        <dbReference type="EMBL" id="EGR27915.1"/>
    </source>
</evidence>
<dbReference type="OMA" id="WEASEYQ"/>
<keyword evidence="2" id="KW-1185">Reference proteome</keyword>
<dbReference type="Proteomes" id="UP000008983">
    <property type="component" value="Unassembled WGS sequence"/>
</dbReference>
<reference evidence="1 2" key="1">
    <citation type="submission" date="2011-07" db="EMBL/GenBank/DDBJ databases">
        <authorList>
            <person name="Coyne R."/>
            <person name="Brami D."/>
            <person name="Johnson J."/>
            <person name="Hostetler J."/>
            <person name="Hannick L."/>
            <person name="Clark T."/>
            <person name="Cassidy-Hanley D."/>
            <person name="Inman J."/>
        </authorList>
    </citation>
    <scope>NUCLEOTIDE SEQUENCE [LARGE SCALE GENOMIC DNA]</scope>
    <source>
        <strain evidence="1 2">G5</strain>
    </source>
</reference>
<dbReference type="OrthoDB" id="307391at2759"/>
<protein>
    <submittedName>
        <fullName evidence="1">Uncharacterized protein</fullName>
    </submittedName>
</protein>
<gene>
    <name evidence="1" type="ORF">IMG5_186670</name>
</gene>
<dbReference type="GeneID" id="14903991"/>
<dbReference type="InParanoid" id="G0R3N2"/>
<dbReference type="AlphaFoldDB" id="G0R3N2"/>
<sequence length="132" mass="15653">MTIFDETWSENDYMFRNKLNLTSLPKNHVEKLKDLKFDFVEYKAHSLIACHLYERMTLHCMNQYGLFKDFYRPECLDSAHYFKSCVELNAAYGKLKKYYPEQFVSSGYARPVPQFEQIDPTISKPTNIVIKS</sequence>
<organism evidence="1 2">
    <name type="scientific">Ichthyophthirius multifiliis</name>
    <name type="common">White spot disease agent</name>
    <name type="synonym">Ich</name>
    <dbReference type="NCBI Taxonomy" id="5932"/>
    <lineage>
        <taxon>Eukaryota</taxon>
        <taxon>Sar</taxon>
        <taxon>Alveolata</taxon>
        <taxon>Ciliophora</taxon>
        <taxon>Intramacronucleata</taxon>
        <taxon>Oligohymenophorea</taxon>
        <taxon>Hymenostomatida</taxon>
        <taxon>Ophryoglenina</taxon>
        <taxon>Ichthyophthirius</taxon>
    </lineage>
</organism>
<accession>G0R3N2</accession>
<dbReference type="RefSeq" id="XP_004027260.1">
    <property type="nucleotide sequence ID" value="XM_004027211.1"/>
</dbReference>
<proteinExistence type="predicted"/>
<dbReference type="EMBL" id="GL984310">
    <property type="protein sequence ID" value="EGR27915.1"/>
    <property type="molecule type" value="Genomic_DNA"/>
</dbReference>
<dbReference type="STRING" id="857967.G0R3N2"/>